<gene>
    <name evidence="2" type="primary">106065217</name>
</gene>
<sequence>MEGHSDNQDPTNLKHCKMNLPSWKDGAFHIGVDTLPTAFNPVVVLKKLSLTTVKQCEGFNQPLMNKAKIILPVEAATDCQPNTWYDENQSLSDISVSDIELSDGDELINTLTNKESIKSAERKKHSDQTKDSNNTDVKLTCHSRPVDAIKTREKKESQKIVEAVVQIENKKTEVEKEIKVSLSRLDTEVMSSSEEESVKNSSNAKQDLSKNVPDNTKLHLEAKDKDYLKDTTKPDLKDKNKFDCKDGGKVESKDGANVELKDGAKVELKDGVKLS</sequence>
<feature type="region of interest" description="Disordered" evidence="1">
    <location>
        <begin position="186"/>
        <end position="256"/>
    </location>
</feature>
<organism evidence="2 3">
    <name type="scientific">Biomphalaria glabrata</name>
    <name type="common">Bloodfluke planorb</name>
    <name type="synonym">Freshwater snail</name>
    <dbReference type="NCBI Taxonomy" id="6526"/>
    <lineage>
        <taxon>Eukaryota</taxon>
        <taxon>Metazoa</taxon>
        <taxon>Spiralia</taxon>
        <taxon>Lophotrochozoa</taxon>
        <taxon>Mollusca</taxon>
        <taxon>Gastropoda</taxon>
        <taxon>Heterobranchia</taxon>
        <taxon>Euthyneura</taxon>
        <taxon>Panpulmonata</taxon>
        <taxon>Hygrophila</taxon>
        <taxon>Lymnaeoidea</taxon>
        <taxon>Planorbidae</taxon>
        <taxon>Biomphalaria</taxon>
    </lineage>
</organism>
<name>A0A2C9LH73_BIOGL</name>
<dbReference type="EnsemblMetazoa" id="BGLB031165-RB">
    <property type="protein sequence ID" value="BGLB031165-PB"/>
    <property type="gene ID" value="BGLB031165"/>
</dbReference>
<evidence type="ECO:0000256" key="1">
    <source>
        <dbReference type="SAM" id="MobiDB-lite"/>
    </source>
</evidence>
<feature type="region of interest" description="Disordered" evidence="1">
    <location>
        <begin position="117"/>
        <end position="138"/>
    </location>
</feature>
<protein>
    <submittedName>
        <fullName evidence="2">Uncharacterized protein</fullName>
    </submittedName>
</protein>
<reference evidence="2" key="1">
    <citation type="submission" date="2020-05" db="UniProtKB">
        <authorList>
            <consortium name="EnsemblMetazoa"/>
        </authorList>
    </citation>
    <scope>IDENTIFICATION</scope>
    <source>
        <strain evidence="2">BB02</strain>
    </source>
</reference>
<dbReference type="VEuPathDB" id="VectorBase:BGLAX_033154"/>
<dbReference type="EnsemblMetazoa" id="BGLB031165-RC">
    <property type="protein sequence ID" value="BGLB031165-PC"/>
    <property type="gene ID" value="BGLB031165"/>
</dbReference>
<evidence type="ECO:0000313" key="3">
    <source>
        <dbReference type="Proteomes" id="UP000076420"/>
    </source>
</evidence>
<evidence type="ECO:0000313" key="2">
    <source>
        <dbReference type="EnsemblMetazoa" id="BGLB031165-PE"/>
    </source>
</evidence>
<feature type="compositionally biased region" description="Basic and acidic residues" evidence="1">
    <location>
        <begin position="216"/>
        <end position="256"/>
    </location>
</feature>
<dbReference type="EnsemblMetazoa" id="BGLB031165-RE">
    <property type="protein sequence ID" value="BGLB031165-PE"/>
    <property type="gene ID" value="BGLB031165"/>
</dbReference>
<feature type="compositionally biased region" description="Basic and acidic residues" evidence="1">
    <location>
        <begin position="117"/>
        <end position="130"/>
    </location>
</feature>
<accession>A0A2C9LH73</accession>
<dbReference type="Proteomes" id="UP000076420">
    <property type="component" value="Unassembled WGS sequence"/>
</dbReference>
<proteinExistence type="predicted"/>
<dbReference type="EnsemblMetazoa" id="BGLB031165-RA">
    <property type="protein sequence ID" value="BGLB031165-PA"/>
    <property type="gene ID" value="BGLB031165"/>
</dbReference>
<dbReference type="VEuPathDB" id="VectorBase:BGLB031165"/>
<dbReference type="AlphaFoldDB" id="A0A2C9LH73"/>
<dbReference type="KEGG" id="bgt:106065217"/>